<sequence length="130" mass="15232">DPDLFSENPNFTNIMTKLILNLIDKDKIVEYRDNSMEPFLVTQKFEVEEPIMIGWSNLIPYLNAFVLSDNNVDSGSEDKIEIDNKRLNSSKLMNPHKCKGKSRLKRTDRIRRADEPSKKTKCKLHYKICR</sequence>
<feature type="non-terminal residue" evidence="1">
    <location>
        <position position="1"/>
    </location>
</feature>
<dbReference type="Proteomes" id="UP000789860">
    <property type="component" value="Unassembled WGS sequence"/>
</dbReference>
<name>A0ACA9NRA1_9GLOM</name>
<protein>
    <submittedName>
        <fullName evidence="1">607_t:CDS:1</fullName>
    </submittedName>
</protein>
<dbReference type="EMBL" id="CAJVPM010026561">
    <property type="protein sequence ID" value="CAG8662533.1"/>
    <property type="molecule type" value="Genomic_DNA"/>
</dbReference>
<proteinExistence type="predicted"/>
<keyword evidence="2" id="KW-1185">Reference proteome</keyword>
<reference evidence="1" key="1">
    <citation type="submission" date="2021-06" db="EMBL/GenBank/DDBJ databases">
        <authorList>
            <person name="Kallberg Y."/>
            <person name="Tangrot J."/>
            <person name="Rosling A."/>
        </authorList>
    </citation>
    <scope>NUCLEOTIDE SEQUENCE</scope>
    <source>
        <strain evidence="1">AU212A</strain>
    </source>
</reference>
<evidence type="ECO:0000313" key="2">
    <source>
        <dbReference type="Proteomes" id="UP000789860"/>
    </source>
</evidence>
<evidence type="ECO:0000313" key="1">
    <source>
        <dbReference type="EMBL" id="CAG8662533.1"/>
    </source>
</evidence>
<gene>
    <name evidence="1" type="ORF">SCALOS_LOCUS9084</name>
</gene>
<feature type="non-terminal residue" evidence="1">
    <location>
        <position position="130"/>
    </location>
</feature>
<accession>A0ACA9NRA1</accession>
<comment type="caution">
    <text evidence="1">The sequence shown here is derived from an EMBL/GenBank/DDBJ whole genome shotgun (WGS) entry which is preliminary data.</text>
</comment>
<organism evidence="1 2">
    <name type="scientific">Scutellospora calospora</name>
    <dbReference type="NCBI Taxonomy" id="85575"/>
    <lineage>
        <taxon>Eukaryota</taxon>
        <taxon>Fungi</taxon>
        <taxon>Fungi incertae sedis</taxon>
        <taxon>Mucoromycota</taxon>
        <taxon>Glomeromycotina</taxon>
        <taxon>Glomeromycetes</taxon>
        <taxon>Diversisporales</taxon>
        <taxon>Gigasporaceae</taxon>
        <taxon>Scutellospora</taxon>
    </lineage>
</organism>